<evidence type="ECO:0000256" key="1">
    <source>
        <dbReference type="SAM" id="SignalP"/>
    </source>
</evidence>
<gene>
    <name evidence="2" type="ORF">NWE73_13835</name>
</gene>
<feature type="signal peptide" evidence="1">
    <location>
        <begin position="1"/>
        <end position="20"/>
    </location>
</feature>
<keyword evidence="1" id="KW-0732">Signal</keyword>
<evidence type="ECO:0000313" key="2">
    <source>
        <dbReference type="EMBL" id="MDG0817458.1"/>
    </source>
</evidence>
<proteinExistence type="predicted"/>
<accession>A0ABT6DQM5</accession>
<dbReference type="Proteomes" id="UP001152321">
    <property type="component" value="Unassembled WGS sequence"/>
</dbReference>
<comment type="caution">
    <text evidence="2">The sequence shown here is derived from an EMBL/GenBank/DDBJ whole genome shotgun (WGS) entry which is preliminary data.</text>
</comment>
<sequence>MILRFTLILSLVFVSASSFAGDLQAAFAALQNSKVNYEPDGAVCEQLAILKARVTYPESAYDITGGIEYDIGGETLGELDLVILEKQTRKVVLVEEVKCWKNYGSGLDKAKVQRDRFMWNLTKFTSKIRFTSYTDEQFTAENFQNAFPFIFVSHAGGVKHGFDQELDFNMSEVRELRTQLLKCQAFGPCPKPE</sequence>
<protein>
    <recommendedName>
        <fullName evidence="4">NERD domain-containing protein</fullName>
    </recommendedName>
</protein>
<reference evidence="2" key="1">
    <citation type="submission" date="2022-08" db="EMBL/GenBank/DDBJ databases">
        <title>Novel Bdellovibrio Species Isolated from Svalbard: Designation Bdellovibrio svalbardensis.</title>
        <authorList>
            <person name="Mitchell R.J."/>
            <person name="Choi S.Y."/>
        </authorList>
    </citation>
    <scope>NUCLEOTIDE SEQUENCE</scope>
    <source>
        <strain evidence="2">PAP01</strain>
    </source>
</reference>
<name>A0ABT6DQM5_9BACT</name>
<dbReference type="EMBL" id="JANRMI010000004">
    <property type="protein sequence ID" value="MDG0817458.1"/>
    <property type="molecule type" value="Genomic_DNA"/>
</dbReference>
<feature type="chain" id="PRO_5045132898" description="NERD domain-containing protein" evidence="1">
    <location>
        <begin position="21"/>
        <end position="193"/>
    </location>
</feature>
<keyword evidence="3" id="KW-1185">Reference proteome</keyword>
<dbReference type="RefSeq" id="WP_277578931.1">
    <property type="nucleotide sequence ID" value="NZ_JANRMI010000004.1"/>
</dbReference>
<organism evidence="2 3">
    <name type="scientific">Bdellovibrio svalbardensis</name>
    <dbReference type="NCBI Taxonomy" id="2972972"/>
    <lineage>
        <taxon>Bacteria</taxon>
        <taxon>Pseudomonadati</taxon>
        <taxon>Bdellovibrionota</taxon>
        <taxon>Bdellovibrionia</taxon>
        <taxon>Bdellovibrionales</taxon>
        <taxon>Pseudobdellovibrionaceae</taxon>
        <taxon>Bdellovibrio</taxon>
    </lineage>
</organism>
<evidence type="ECO:0008006" key="4">
    <source>
        <dbReference type="Google" id="ProtNLM"/>
    </source>
</evidence>
<evidence type="ECO:0000313" key="3">
    <source>
        <dbReference type="Proteomes" id="UP001152321"/>
    </source>
</evidence>